<keyword evidence="2" id="KW-1185">Reference proteome</keyword>
<organism evidence="1 2">
    <name type="scientific">Flavobacterium cucumis</name>
    <dbReference type="NCBI Taxonomy" id="416016"/>
    <lineage>
        <taxon>Bacteria</taxon>
        <taxon>Pseudomonadati</taxon>
        <taxon>Bacteroidota</taxon>
        <taxon>Flavobacteriia</taxon>
        <taxon>Flavobacteriales</taxon>
        <taxon>Flavobacteriaceae</taxon>
        <taxon>Flavobacterium</taxon>
    </lineage>
</organism>
<accession>A0A1M7ZWI9</accession>
<dbReference type="InterPro" id="IPR021352">
    <property type="entry name" value="DUF2971"/>
</dbReference>
<dbReference type="Proteomes" id="UP000184611">
    <property type="component" value="Unassembled WGS sequence"/>
</dbReference>
<dbReference type="AlphaFoldDB" id="A0A1M7ZWI9"/>
<evidence type="ECO:0000313" key="1">
    <source>
        <dbReference type="EMBL" id="SHO73264.1"/>
    </source>
</evidence>
<reference evidence="2" key="1">
    <citation type="submission" date="2016-12" db="EMBL/GenBank/DDBJ databases">
        <authorList>
            <person name="Varghese N."/>
            <person name="Submissions S."/>
        </authorList>
    </citation>
    <scope>NUCLEOTIDE SEQUENCE [LARGE SCALE GENOMIC DNA]</scope>
    <source>
        <strain evidence="2">DSM 18830</strain>
    </source>
</reference>
<dbReference type="STRING" id="416016.SAMN05443547_1619"/>
<dbReference type="Pfam" id="PF11185">
    <property type="entry name" value="DUF2971"/>
    <property type="match status" value="1"/>
</dbReference>
<proteinExistence type="predicted"/>
<evidence type="ECO:0000313" key="2">
    <source>
        <dbReference type="Proteomes" id="UP000184611"/>
    </source>
</evidence>
<dbReference type="OrthoDB" id="8548541at2"/>
<gene>
    <name evidence="1" type="ORF">SAMN05443547_1619</name>
</gene>
<sequence>MEKNFLNFKEEDIDKPIFRFLTVERLFEIFRTHQNVLVSPKLWEDPFENHIMSSFINQKTEDERDICIGFRDNFYGQCWTQTRESDAMWRIYSPNKNGARITTTPRKLLKSLFIDTGNQINDFSCFLGKVQYYSTTKLCQHLDKNAIHWLIEPTGKGMIQSLLFKRLPFKHENEVRLIINTKFKPQRAKINIYPYLFNPLEIIDDIVFDPRINYEEYQNYKIQLRKLRFTNRIVKSILYDMPKFTIKTQF</sequence>
<dbReference type="EMBL" id="FRYK01000002">
    <property type="protein sequence ID" value="SHO73264.1"/>
    <property type="molecule type" value="Genomic_DNA"/>
</dbReference>
<name>A0A1M7ZWI9_9FLAO</name>
<dbReference type="RefSeq" id="WP_073583186.1">
    <property type="nucleotide sequence ID" value="NZ_FRYK01000002.1"/>
</dbReference>
<evidence type="ECO:0008006" key="3">
    <source>
        <dbReference type="Google" id="ProtNLM"/>
    </source>
</evidence>
<protein>
    <recommendedName>
        <fullName evidence="3">DUF2971 domain-containing protein</fullName>
    </recommendedName>
</protein>